<name>A0A2T3N0E6_9GAMM</name>
<keyword evidence="1" id="KW-0472">Membrane</keyword>
<accession>A0A2T3N0E6</accession>
<evidence type="ECO:0000313" key="3">
    <source>
        <dbReference type="Proteomes" id="UP000240904"/>
    </source>
</evidence>
<reference evidence="2 3" key="1">
    <citation type="submission" date="2018-03" db="EMBL/GenBank/DDBJ databases">
        <title>Whole genome sequencing of Histamine producing bacteria.</title>
        <authorList>
            <person name="Butler K."/>
        </authorList>
    </citation>
    <scope>NUCLEOTIDE SEQUENCE [LARGE SCALE GENOMIC DNA]</scope>
    <source>
        <strain evidence="2 3">DSM 16190</strain>
    </source>
</reference>
<evidence type="ECO:0000313" key="2">
    <source>
        <dbReference type="EMBL" id="PSW05739.1"/>
    </source>
</evidence>
<keyword evidence="3" id="KW-1185">Reference proteome</keyword>
<dbReference type="AlphaFoldDB" id="A0A2T3N0E6"/>
<dbReference type="OrthoDB" id="5874696at2"/>
<proteinExistence type="predicted"/>
<feature type="transmembrane region" description="Helical" evidence="1">
    <location>
        <begin position="82"/>
        <end position="99"/>
    </location>
</feature>
<comment type="caution">
    <text evidence="2">The sequence shown here is derived from an EMBL/GenBank/DDBJ whole genome shotgun (WGS) entry which is preliminary data.</text>
</comment>
<sequence>MEKSNLNIQTLVNVMLFRKPFVSDDFQITSTELIVRKDCYSLRKINQIELRQLSLKDNLVNIVTLALVLSAATWAFVPPAGIFVFAASLLLSFVSLRKYELRAEFRATDETGDHWVPIVRCCTEDEYSVLKELQSELQRKL</sequence>
<dbReference type="RefSeq" id="WP_107282891.1">
    <property type="nucleotide sequence ID" value="NZ_PYMC01000004.1"/>
</dbReference>
<dbReference type="Pfam" id="PF19744">
    <property type="entry name" value="DUF6232"/>
    <property type="match status" value="1"/>
</dbReference>
<dbReference type="EMBL" id="PYMC01000004">
    <property type="protein sequence ID" value="PSW05739.1"/>
    <property type="molecule type" value="Genomic_DNA"/>
</dbReference>
<dbReference type="Proteomes" id="UP000240904">
    <property type="component" value="Unassembled WGS sequence"/>
</dbReference>
<keyword evidence="1" id="KW-0812">Transmembrane</keyword>
<dbReference type="InterPro" id="IPR045629">
    <property type="entry name" value="DUF6232"/>
</dbReference>
<evidence type="ECO:0000256" key="1">
    <source>
        <dbReference type="SAM" id="Phobius"/>
    </source>
</evidence>
<protein>
    <submittedName>
        <fullName evidence="2">Uncharacterized protein</fullName>
    </submittedName>
</protein>
<gene>
    <name evidence="2" type="ORF">C9I89_08380</name>
</gene>
<organism evidence="2 3">
    <name type="scientific">Photobacterium lipolyticum</name>
    <dbReference type="NCBI Taxonomy" id="266810"/>
    <lineage>
        <taxon>Bacteria</taxon>
        <taxon>Pseudomonadati</taxon>
        <taxon>Pseudomonadota</taxon>
        <taxon>Gammaproteobacteria</taxon>
        <taxon>Vibrionales</taxon>
        <taxon>Vibrionaceae</taxon>
        <taxon>Photobacterium</taxon>
    </lineage>
</organism>
<keyword evidence="1" id="KW-1133">Transmembrane helix</keyword>